<gene>
    <name evidence="1" type="ORF">NCTC12965_05704</name>
</gene>
<protein>
    <submittedName>
        <fullName evidence="1">Uncharacterized protein</fullName>
    </submittedName>
</protein>
<evidence type="ECO:0000313" key="1">
    <source>
        <dbReference type="EMBL" id="VTR48654.1"/>
    </source>
</evidence>
<name>A0A4U9VY81_SERFO</name>
<organism evidence="1">
    <name type="scientific">Serratia fonticola</name>
    <dbReference type="NCBI Taxonomy" id="47917"/>
    <lineage>
        <taxon>Bacteria</taxon>
        <taxon>Pseudomonadati</taxon>
        <taxon>Pseudomonadota</taxon>
        <taxon>Gammaproteobacteria</taxon>
        <taxon>Enterobacterales</taxon>
        <taxon>Yersiniaceae</taxon>
        <taxon>Serratia</taxon>
    </lineage>
</organism>
<proteinExistence type="predicted"/>
<dbReference type="AlphaFoldDB" id="A0A4U9VY81"/>
<accession>A0A4U9VY81</accession>
<sequence length="152" mass="16485">MRNRERPTSGRWTVLPLMGQPAPSYTLELSNILAGSALNVIVTLKPIPILPFQVKDCRFSYPALSISSGSGCFPTWYGLSLLWGRLRWVGGEHRTRYRSAIWTGTPVVGATVLFDADNMGAISASAQLELGRRATAYVTNVIAGTTQGNGQD</sequence>
<reference evidence="1" key="1">
    <citation type="submission" date="2019-05" db="EMBL/GenBank/DDBJ databases">
        <authorList>
            <consortium name="Pathogen Informatics"/>
        </authorList>
    </citation>
    <scope>NUCLEOTIDE SEQUENCE [LARGE SCALE GENOMIC DNA]</scope>
    <source>
        <strain evidence="1">NCTC12965</strain>
    </source>
</reference>
<dbReference type="EMBL" id="CABEEZ010000118">
    <property type="protein sequence ID" value="VTR48654.1"/>
    <property type="molecule type" value="Genomic_DNA"/>
</dbReference>